<dbReference type="AlphaFoldDB" id="A0A7R6R0E7"/>
<accession>A0A7R6R0E7</accession>
<evidence type="ECO:0000313" key="2">
    <source>
        <dbReference type="Proteomes" id="UP000463961"/>
    </source>
</evidence>
<gene>
    <name evidence="1" type="ORF">ICHIAU1_03240</name>
</gene>
<name>A0A7R6R0E7_9RHOO</name>
<keyword evidence="2" id="KW-1185">Reference proteome</keyword>
<organism evidence="1 2">
    <name type="scientific">Fluviibacter phosphoraccumulans</name>
    <dbReference type="NCBI Taxonomy" id="1751046"/>
    <lineage>
        <taxon>Bacteria</taxon>
        <taxon>Pseudomonadati</taxon>
        <taxon>Pseudomonadota</taxon>
        <taxon>Betaproteobacteria</taxon>
        <taxon>Rhodocyclales</taxon>
        <taxon>Fluviibacteraceae</taxon>
        <taxon>Fluviibacter</taxon>
    </lineage>
</organism>
<evidence type="ECO:0000313" key="1">
    <source>
        <dbReference type="EMBL" id="BBU68041.1"/>
    </source>
</evidence>
<sequence>MRLTNPFATIVAVRHCYQNRWCCSAHPSGFPMWDMTKGRLNKTYSCANGYYMRGKQLPRSLYGDHLRARCI</sequence>
<protein>
    <submittedName>
        <fullName evidence="1">Uncharacterized protein</fullName>
    </submittedName>
</protein>
<dbReference type="EMBL" id="AP022345">
    <property type="protein sequence ID" value="BBU68041.1"/>
    <property type="molecule type" value="Genomic_DNA"/>
</dbReference>
<reference evidence="2" key="1">
    <citation type="submission" date="2020-01" db="EMBL/GenBank/DDBJ databases">
        <title>Phosphoaccumulans saitamaens gen. nov., sp. nov., a polyphosphate accumulating bacterium isolated from surface river water.</title>
        <authorList>
            <person name="Watanabe K."/>
            <person name="Suda W."/>
        </authorList>
    </citation>
    <scope>NUCLEOTIDE SEQUENCE [LARGE SCALE GENOMIC DNA]</scope>
    <source>
        <strain evidence="2">ICHIAU1</strain>
    </source>
</reference>
<dbReference type="Proteomes" id="UP000463961">
    <property type="component" value="Chromosome"/>
</dbReference>
<proteinExistence type="predicted"/>